<accession>A0A6J8CAM8</accession>
<evidence type="ECO:0000256" key="8">
    <source>
        <dbReference type="ARBA" id="ARBA00023180"/>
    </source>
</evidence>
<dbReference type="AlphaFoldDB" id="A0A6J8CAM8"/>
<evidence type="ECO:0000313" key="10">
    <source>
        <dbReference type="EMBL" id="CAC5392436.1"/>
    </source>
</evidence>
<keyword evidence="5" id="KW-1133">Transmembrane helix</keyword>
<keyword evidence="8 9" id="KW-0325">Glycoprotein</keyword>
<dbReference type="EC" id="2.8.2.-" evidence="9"/>
<dbReference type="PANTHER" id="PTHR12137">
    <property type="entry name" value="CARBOHYDRATE SULFOTRANSFERASE"/>
    <property type="match status" value="1"/>
</dbReference>
<name>A0A6J8CAM8_MYTCO</name>
<proteinExistence type="inferred from homology"/>
<evidence type="ECO:0000256" key="7">
    <source>
        <dbReference type="ARBA" id="ARBA00023136"/>
    </source>
</evidence>
<comment type="subcellular location">
    <subcellularLocation>
        <location evidence="1 9">Golgi apparatus membrane</location>
        <topology evidence="1 9">Single-pass type II membrane protein</topology>
    </subcellularLocation>
</comment>
<dbReference type="GO" id="GO:0008146">
    <property type="term" value="F:sulfotransferase activity"/>
    <property type="evidence" value="ECO:0007669"/>
    <property type="project" value="InterPro"/>
</dbReference>
<dbReference type="InterPro" id="IPR005331">
    <property type="entry name" value="Sulfotransferase"/>
</dbReference>
<comment type="similarity">
    <text evidence="2 9">Belongs to the sulfotransferase 2 family.</text>
</comment>
<dbReference type="OrthoDB" id="2019940at2759"/>
<keyword evidence="7" id="KW-0472">Membrane</keyword>
<dbReference type="Proteomes" id="UP000507470">
    <property type="component" value="Unassembled WGS sequence"/>
</dbReference>
<dbReference type="PANTHER" id="PTHR12137:SF54">
    <property type="entry name" value="CARBOHYDRATE SULFOTRANSFERASE"/>
    <property type="match status" value="1"/>
</dbReference>
<keyword evidence="9" id="KW-0119">Carbohydrate metabolism</keyword>
<evidence type="ECO:0000256" key="5">
    <source>
        <dbReference type="ARBA" id="ARBA00022989"/>
    </source>
</evidence>
<evidence type="ECO:0000256" key="9">
    <source>
        <dbReference type="RuleBase" id="RU364020"/>
    </source>
</evidence>
<keyword evidence="9" id="KW-0735">Signal-anchor</keyword>
<keyword evidence="4" id="KW-0812">Transmembrane</keyword>
<keyword evidence="6 9" id="KW-0333">Golgi apparatus</keyword>
<keyword evidence="3 9" id="KW-0808">Transferase</keyword>
<evidence type="ECO:0000256" key="6">
    <source>
        <dbReference type="ARBA" id="ARBA00023034"/>
    </source>
</evidence>
<evidence type="ECO:0000256" key="3">
    <source>
        <dbReference type="ARBA" id="ARBA00022679"/>
    </source>
</evidence>
<dbReference type="EMBL" id="CACVKT020004983">
    <property type="protein sequence ID" value="CAC5392436.1"/>
    <property type="molecule type" value="Genomic_DNA"/>
</dbReference>
<gene>
    <name evidence="10" type="ORF">MCOR_27370</name>
</gene>
<evidence type="ECO:0000313" key="11">
    <source>
        <dbReference type="Proteomes" id="UP000507470"/>
    </source>
</evidence>
<keyword evidence="11" id="KW-1185">Reference proteome</keyword>
<organism evidence="10 11">
    <name type="scientific">Mytilus coruscus</name>
    <name type="common">Sea mussel</name>
    <dbReference type="NCBI Taxonomy" id="42192"/>
    <lineage>
        <taxon>Eukaryota</taxon>
        <taxon>Metazoa</taxon>
        <taxon>Spiralia</taxon>
        <taxon>Lophotrochozoa</taxon>
        <taxon>Mollusca</taxon>
        <taxon>Bivalvia</taxon>
        <taxon>Autobranchia</taxon>
        <taxon>Pteriomorphia</taxon>
        <taxon>Mytilida</taxon>
        <taxon>Mytiloidea</taxon>
        <taxon>Mytilidae</taxon>
        <taxon>Mytilinae</taxon>
        <taxon>Mytilus</taxon>
    </lineage>
</organism>
<dbReference type="GO" id="GO:0016051">
    <property type="term" value="P:carbohydrate biosynthetic process"/>
    <property type="evidence" value="ECO:0007669"/>
    <property type="project" value="InterPro"/>
</dbReference>
<evidence type="ECO:0000256" key="1">
    <source>
        <dbReference type="ARBA" id="ARBA00004323"/>
    </source>
</evidence>
<protein>
    <recommendedName>
        <fullName evidence="9">Carbohydrate sulfotransferase</fullName>
        <ecNumber evidence="9">2.8.2.-</ecNumber>
    </recommendedName>
</protein>
<sequence length="453" mass="53237">MSTGTHSRYFRIGTINLNLQGRGKILIVYSTQRQSRIDTSGFSNCTTDKALRRKLHEICMIFFKFYTNLKDESDFSIKRGLQRKSIEFALFVDDITKGSWKDGYHFPKDLCDAESLNETKMDAVFKNSIMPLFSKQLAYCRVYKGGSTFWRRLLSYLQRNIKLSPFRIKPQDEKSKYRVSCAKHSLNWTYNILTETRSFMFTRNPYSRILSAYIDKLYSPNPYFWKTLGVIIMKTVGKKPSCGSAVTFRDLVEYIIQTPIEKLDDHFIPIHSICRPCQVNYHYIGKMENFLNDTVNIFAKFQINSSPYITQNFSDEYKYDAIYDTVQAFIAFRHESKKCMNPYTGLQRIWRKLQYRGIISENKSIPLNKKESQDIFLSKLLTIISTTHQISKKDNLSVQRRKLFIQAYNTIPLTLMYKLQNVYHNDFKLFGYDPFPKSLFGNRSNIMTDVFLA</sequence>
<reference evidence="10 11" key="1">
    <citation type="submission" date="2020-06" db="EMBL/GenBank/DDBJ databases">
        <authorList>
            <person name="Li R."/>
            <person name="Bekaert M."/>
        </authorList>
    </citation>
    <scope>NUCLEOTIDE SEQUENCE [LARGE SCALE GENOMIC DNA]</scope>
    <source>
        <strain evidence="11">wild</strain>
    </source>
</reference>
<evidence type="ECO:0000256" key="2">
    <source>
        <dbReference type="ARBA" id="ARBA00006339"/>
    </source>
</evidence>
<dbReference type="Pfam" id="PF03567">
    <property type="entry name" value="Sulfotransfer_2"/>
    <property type="match status" value="1"/>
</dbReference>
<dbReference type="InterPro" id="IPR018011">
    <property type="entry name" value="Carb_sulfotrans_8-10"/>
</dbReference>
<dbReference type="GO" id="GO:0000139">
    <property type="term" value="C:Golgi membrane"/>
    <property type="evidence" value="ECO:0007669"/>
    <property type="project" value="UniProtKB-SubCell"/>
</dbReference>
<evidence type="ECO:0000256" key="4">
    <source>
        <dbReference type="ARBA" id="ARBA00022692"/>
    </source>
</evidence>